<proteinExistence type="predicted"/>
<name>A0A6J5NPY8_9CAUD</name>
<evidence type="ECO:0000256" key="1">
    <source>
        <dbReference type="SAM" id="MobiDB-lite"/>
    </source>
</evidence>
<organism evidence="2">
    <name type="scientific">uncultured Caudovirales phage</name>
    <dbReference type="NCBI Taxonomy" id="2100421"/>
    <lineage>
        <taxon>Viruses</taxon>
        <taxon>Duplodnaviria</taxon>
        <taxon>Heunggongvirae</taxon>
        <taxon>Uroviricota</taxon>
        <taxon>Caudoviricetes</taxon>
        <taxon>Peduoviridae</taxon>
        <taxon>Maltschvirus</taxon>
        <taxon>Maltschvirus maltsch</taxon>
    </lineage>
</organism>
<feature type="region of interest" description="Disordered" evidence="1">
    <location>
        <begin position="1"/>
        <end position="22"/>
    </location>
</feature>
<protein>
    <submittedName>
        <fullName evidence="2">Uncharacterized protein</fullName>
    </submittedName>
</protein>
<sequence length="176" mass="18202">MPLILNGSTGISGTDGSAATPALQGTDTNTGMYFPGNDRIGFAEGGVQVGEFDASGNFLFNSGYGSVATAFGCRAWVNFNGTGTVAIRASGNVSSITDGGVGDYIINLSSAMPDANYAAVGSYQYDTGAPPNVIFFDQSIMVYPQLTNQIYVYTGYVNSGGSGRTDVLKCCVAVFR</sequence>
<dbReference type="EMBL" id="LR796716">
    <property type="protein sequence ID" value="CAB4160923.1"/>
    <property type="molecule type" value="Genomic_DNA"/>
</dbReference>
<accession>A0A6J5NPY8</accession>
<gene>
    <name evidence="2" type="ORF">UFOVP730_18</name>
</gene>
<reference evidence="2" key="1">
    <citation type="submission" date="2020-04" db="EMBL/GenBank/DDBJ databases">
        <authorList>
            <person name="Chiriac C."/>
            <person name="Salcher M."/>
            <person name="Ghai R."/>
            <person name="Kavagutti S V."/>
        </authorList>
    </citation>
    <scope>NUCLEOTIDE SEQUENCE</scope>
</reference>
<evidence type="ECO:0000313" key="2">
    <source>
        <dbReference type="EMBL" id="CAB4160923.1"/>
    </source>
</evidence>